<proteinExistence type="predicted"/>
<dbReference type="PANTHER" id="PTHR40082:SF1">
    <property type="entry name" value="BLR5956 PROTEIN"/>
    <property type="match status" value="1"/>
</dbReference>
<evidence type="ECO:0000313" key="2">
    <source>
        <dbReference type="EMBL" id="GAA0443446.1"/>
    </source>
</evidence>
<gene>
    <name evidence="2" type="ORF">GCM10008983_20840</name>
</gene>
<dbReference type="Pfam" id="PF02602">
    <property type="entry name" value="HEM4"/>
    <property type="match status" value="1"/>
</dbReference>
<reference evidence="2 3" key="1">
    <citation type="journal article" date="2019" name="Int. J. Syst. Evol. Microbiol.">
        <title>The Global Catalogue of Microorganisms (GCM) 10K type strain sequencing project: providing services to taxonomists for standard genome sequencing and annotation.</title>
        <authorList>
            <consortium name="The Broad Institute Genomics Platform"/>
            <consortium name="The Broad Institute Genome Sequencing Center for Infectious Disease"/>
            <person name="Wu L."/>
            <person name="Ma J."/>
        </authorList>
    </citation>
    <scope>NUCLEOTIDE SEQUENCE [LARGE SCALE GENOMIC DNA]</scope>
    <source>
        <strain evidence="2 3">JCM 12149</strain>
    </source>
</reference>
<keyword evidence="3" id="KW-1185">Reference proteome</keyword>
<dbReference type="PANTHER" id="PTHR40082">
    <property type="entry name" value="BLR5956 PROTEIN"/>
    <property type="match status" value="1"/>
</dbReference>
<dbReference type="InterPro" id="IPR003754">
    <property type="entry name" value="4pyrrol_synth_uPrphyn_synth"/>
</dbReference>
<dbReference type="Gene3D" id="3.40.50.10090">
    <property type="match status" value="1"/>
</dbReference>
<dbReference type="SUPFAM" id="SSF69618">
    <property type="entry name" value="HemD-like"/>
    <property type="match status" value="1"/>
</dbReference>
<organism evidence="2 3">
    <name type="scientific">Lentibacillus halophilus</name>
    <dbReference type="NCBI Taxonomy" id="295065"/>
    <lineage>
        <taxon>Bacteria</taxon>
        <taxon>Bacillati</taxon>
        <taxon>Bacillota</taxon>
        <taxon>Bacilli</taxon>
        <taxon>Bacillales</taxon>
        <taxon>Bacillaceae</taxon>
        <taxon>Lentibacillus</taxon>
    </lineage>
</organism>
<dbReference type="InterPro" id="IPR039793">
    <property type="entry name" value="UROS/Hem4"/>
</dbReference>
<dbReference type="EMBL" id="BAAADM010000054">
    <property type="protein sequence ID" value="GAA0443446.1"/>
    <property type="molecule type" value="Genomic_DNA"/>
</dbReference>
<dbReference type="CDD" id="cd06578">
    <property type="entry name" value="HemD"/>
    <property type="match status" value="1"/>
</dbReference>
<protein>
    <recommendedName>
        <fullName evidence="1">Tetrapyrrole biosynthesis uroporphyrinogen III synthase domain-containing protein</fullName>
    </recommendedName>
</protein>
<dbReference type="InterPro" id="IPR036108">
    <property type="entry name" value="4pyrrol_syn_uPrphyn_synt_sf"/>
</dbReference>
<dbReference type="Proteomes" id="UP001501459">
    <property type="component" value="Unassembled WGS sequence"/>
</dbReference>
<feature type="domain" description="Tetrapyrrole biosynthesis uroporphyrinogen III synthase" evidence="1">
    <location>
        <begin position="2"/>
        <end position="153"/>
    </location>
</feature>
<comment type="caution">
    <text evidence="2">The sequence shown here is derived from an EMBL/GenBank/DDBJ whole genome shotgun (WGS) entry which is preliminary data.</text>
</comment>
<sequence>MKWFKKHDLSAAFVSEDGTIDNLLKSVEDSNAFGNHVFLQAYNQDDALLEQRLQELGYTVYLSKPYQYREPDKNTFTNLIQEIINQSLDAVIFTSKTQVQNLFHNTSDAKALTESFDNHVLAVAVGKVTASELTNNGVSNVWYPREPKMEAMVVKLRNYILYYSREKAGR</sequence>
<evidence type="ECO:0000259" key="1">
    <source>
        <dbReference type="Pfam" id="PF02602"/>
    </source>
</evidence>
<evidence type="ECO:0000313" key="3">
    <source>
        <dbReference type="Proteomes" id="UP001501459"/>
    </source>
</evidence>
<name>A0ABN0ZD07_9BACI</name>
<accession>A0ABN0ZD07</accession>